<dbReference type="Gene3D" id="3.30.43.10">
    <property type="entry name" value="Uridine Diphospho-n-acetylenolpyruvylglucosamine Reductase, domain 2"/>
    <property type="match status" value="1"/>
</dbReference>
<feature type="binding site" evidence="20">
    <location>
        <position position="116"/>
    </location>
    <ligand>
        <name>[2Fe-2S] cluster</name>
        <dbReference type="ChEBI" id="CHEBI:190135"/>
        <label>2</label>
    </ligand>
</feature>
<evidence type="ECO:0000256" key="1">
    <source>
        <dbReference type="ARBA" id="ARBA00001974"/>
    </source>
</evidence>
<comment type="cofactor">
    <cofactor evidence="1 19">
        <name>FAD</name>
        <dbReference type="ChEBI" id="CHEBI:57692"/>
    </cofactor>
</comment>
<evidence type="ECO:0000256" key="9">
    <source>
        <dbReference type="ARBA" id="ARBA00022827"/>
    </source>
</evidence>
<protein>
    <recommendedName>
        <fullName evidence="17">Indole-3-acetaldehyde oxidase</fullName>
    </recommendedName>
</protein>
<reference evidence="23 24" key="2">
    <citation type="journal article" date="2010" name="Nucleic Acids Res.">
        <title>BeetleBase in 2010: revisions to provide comprehensive genomic information for Tribolium castaneum.</title>
        <authorList>
            <person name="Kim H.S."/>
            <person name="Murphy T."/>
            <person name="Xia J."/>
            <person name="Caragea D."/>
            <person name="Park Y."/>
            <person name="Beeman R.W."/>
            <person name="Lorenzen M.D."/>
            <person name="Butcher S."/>
            <person name="Manak J.R."/>
            <person name="Brown S.J."/>
        </authorList>
    </citation>
    <scope>GENOME REANNOTATION</scope>
    <source>
        <strain evidence="23 24">Georgia GA2</strain>
    </source>
</reference>
<dbReference type="InterPro" id="IPR016167">
    <property type="entry name" value="FAD-bd_PCMH_sub1"/>
</dbReference>
<feature type="domain" description="2Fe-2S ferredoxin-type" evidence="21">
    <location>
        <begin position="5"/>
        <end position="94"/>
    </location>
</feature>
<dbReference type="Pfam" id="PF01315">
    <property type="entry name" value="Ald_Xan_dh_C"/>
    <property type="match status" value="1"/>
</dbReference>
<dbReference type="PANTHER" id="PTHR11908:SF132">
    <property type="entry name" value="ALDEHYDE OXIDASE 1-RELATED"/>
    <property type="match status" value="1"/>
</dbReference>
<dbReference type="GO" id="GO:0051537">
    <property type="term" value="F:2 iron, 2 sulfur cluster binding"/>
    <property type="evidence" value="ECO:0007669"/>
    <property type="project" value="UniProtKB-KW"/>
</dbReference>
<evidence type="ECO:0000256" key="3">
    <source>
        <dbReference type="ARBA" id="ARBA00006849"/>
    </source>
</evidence>
<feature type="binding site" evidence="20">
    <location>
        <position position="150"/>
    </location>
    <ligand>
        <name>[2Fe-2S] cluster</name>
        <dbReference type="ChEBI" id="CHEBI:190135"/>
        <label>2</label>
    </ligand>
</feature>
<keyword evidence="14" id="KW-0576">Peroxisome</keyword>
<dbReference type="Gene3D" id="3.30.390.50">
    <property type="entry name" value="CO dehydrogenase flavoprotein, C-terminal domain"/>
    <property type="match status" value="1"/>
</dbReference>
<keyword evidence="9 19" id="KW-0274">FAD</keyword>
<keyword evidence="13" id="KW-0520">NAD</keyword>
<comment type="cofactor">
    <cofactor evidence="20">
        <name>[2Fe-2S] cluster</name>
        <dbReference type="ChEBI" id="CHEBI:190135"/>
    </cofactor>
    <text evidence="20">Binds 2 [2Fe-2S] clusters.</text>
</comment>
<dbReference type="GO" id="GO:0071949">
    <property type="term" value="F:FAD binding"/>
    <property type="evidence" value="ECO:0007669"/>
    <property type="project" value="InterPro"/>
</dbReference>
<dbReference type="PROSITE" id="PS51387">
    <property type="entry name" value="FAD_PCMH"/>
    <property type="match status" value="1"/>
</dbReference>
<dbReference type="InParanoid" id="D6W6X3"/>
<proteinExistence type="inferred from homology"/>
<feature type="binding site" evidence="20">
    <location>
        <position position="51"/>
    </location>
    <ligand>
        <name>[2Fe-2S] cluster</name>
        <dbReference type="ChEBI" id="CHEBI:190135"/>
        <label>1</label>
    </ligand>
</feature>
<dbReference type="SUPFAM" id="SSF54292">
    <property type="entry name" value="2Fe-2S ferredoxin-like"/>
    <property type="match status" value="1"/>
</dbReference>
<dbReference type="FunFam" id="3.10.20.30:FF:000012">
    <property type="entry name" value="Xanthine dehydrogenase/oxidase"/>
    <property type="match status" value="1"/>
</dbReference>
<comment type="cofactor">
    <cofactor evidence="20">
        <name>Mo-molybdopterin</name>
        <dbReference type="ChEBI" id="CHEBI:71302"/>
    </cofactor>
    <text evidence="20">Binds 1 Mo-molybdopterin (Mo-MPT) cofactor per subunit.</text>
</comment>
<dbReference type="GO" id="GO:0005777">
    <property type="term" value="C:peroxisome"/>
    <property type="evidence" value="ECO:0007669"/>
    <property type="project" value="UniProtKB-SubCell"/>
</dbReference>
<dbReference type="SMART" id="SM01008">
    <property type="entry name" value="Ald_Xan_dh_C"/>
    <property type="match status" value="1"/>
</dbReference>
<gene>
    <name evidence="23" type="primary">AUGUSTUS-3.0.2_13628</name>
    <name evidence="23" type="ORF">TcasGA2_TC013628</name>
</gene>
<keyword evidence="5 20" id="KW-0500">Molybdenum</keyword>
<dbReference type="Gene3D" id="3.90.1170.50">
    <property type="entry name" value="Aldehyde oxidase/xanthine dehydrogenase, a/b hammerhead"/>
    <property type="match status" value="1"/>
</dbReference>
<dbReference type="FunCoup" id="D6W6X3">
    <property type="interactions" value="182"/>
</dbReference>
<dbReference type="HOGENOM" id="CLU_001681_1_0_1"/>
<dbReference type="InterPro" id="IPR016208">
    <property type="entry name" value="Ald_Oxase/xanthine_DH-like"/>
</dbReference>
<dbReference type="InterPro" id="IPR002888">
    <property type="entry name" value="2Fe-2S-bd"/>
</dbReference>
<dbReference type="FunFam" id="3.30.365.10:FF:000001">
    <property type="entry name" value="Xanthine dehydrogenase oxidase"/>
    <property type="match status" value="1"/>
</dbReference>
<dbReference type="Pfam" id="PF03450">
    <property type="entry name" value="CO_deh_flav_C"/>
    <property type="match status" value="1"/>
</dbReference>
<dbReference type="SMART" id="SM01092">
    <property type="entry name" value="CO_deh_flav_C"/>
    <property type="match status" value="1"/>
</dbReference>
<dbReference type="eggNOG" id="KOG0430">
    <property type="taxonomic scope" value="Eukaryota"/>
</dbReference>
<keyword evidence="12 20" id="KW-0411">Iron-sulfur</keyword>
<feature type="binding site" evidence="20">
    <location>
        <position position="76"/>
    </location>
    <ligand>
        <name>[2Fe-2S] cluster</name>
        <dbReference type="ChEBI" id="CHEBI:190135"/>
        <label>1</label>
    </ligand>
</feature>
<evidence type="ECO:0000259" key="22">
    <source>
        <dbReference type="PROSITE" id="PS51387"/>
    </source>
</evidence>
<dbReference type="Pfam" id="PF01799">
    <property type="entry name" value="Fer2_2"/>
    <property type="match status" value="1"/>
</dbReference>
<dbReference type="InterPro" id="IPR037165">
    <property type="entry name" value="AldOxase/xan_DH_Mopterin-bd_sf"/>
</dbReference>
<comment type="subunit">
    <text evidence="4">Homodimer.</text>
</comment>
<dbReference type="InterPro" id="IPR012675">
    <property type="entry name" value="Beta-grasp_dom_sf"/>
</dbReference>
<accession>D6W6X3</accession>
<dbReference type="SUPFAM" id="SSF54665">
    <property type="entry name" value="CO dehydrogenase molybdoprotein N-domain-like"/>
    <property type="match status" value="1"/>
</dbReference>
<dbReference type="Gene3D" id="1.10.150.120">
    <property type="entry name" value="[2Fe-2S]-binding domain"/>
    <property type="match status" value="1"/>
</dbReference>
<evidence type="ECO:0000256" key="6">
    <source>
        <dbReference type="ARBA" id="ARBA00022630"/>
    </source>
</evidence>
<evidence type="ECO:0000256" key="12">
    <source>
        <dbReference type="ARBA" id="ARBA00023014"/>
    </source>
</evidence>
<dbReference type="InterPro" id="IPR036683">
    <property type="entry name" value="CO_DH_flav_C_dom_sf"/>
</dbReference>
<evidence type="ECO:0000256" key="7">
    <source>
        <dbReference type="ARBA" id="ARBA00022714"/>
    </source>
</evidence>
<name>D6W6X3_TRICA</name>
<dbReference type="FunFam" id="3.90.1170.50:FF:000003">
    <property type="entry name" value="Aldehyde oxidase"/>
    <property type="match status" value="1"/>
</dbReference>
<organism evidence="23 24">
    <name type="scientific">Tribolium castaneum</name>
    <name type="common">Red flour beetle</name>
    <dbReference type="NCBI Taxonomy" id="7070"/>
    <lineage>
        <taxon>Eukaryota</taxon>
        <taxon>Metazoa</taxon>
        <taxon>Ecdysozoa</taxon>
        <taxon>Arthropoda</taxon>
        <taxon>Hexapoda</taxon>
        <taxon>Insecta</taxon>
        <taxon>Pterygota</taxon>
        <taxon>Neoptera</taxon>
        <taxon>Endopterygota</taxon>
        <taxon>Coleoptera</taxon>
        <taxon>Polyphaga</taxon>
        <taxon>Cucujiformia</taxon>
        <taxon>Tenebrionidae</taxon>
        <taxon>Tenebrionidae incertae sedis</taxon>
        <taxon>Tribolium</taxon>
    </lineage>
</organism>
<dbReference type="Pfam" id="PF00941">
    <property type="entry name" value="FAD_binding_5"/>
    <property type="match status" value="1"/>
</dbReference>
<keyword evidence="11 20" id="KW-0408">Iron</keyword>
<evidence type="ECO:0000256" key="10">
    <source>
        <dbReference type="ARBA" id="ARBA00023002"/>
    </source>
</evidence>
<feature type="binding site" evidence="20">
    <location>
        <position position="744"/>
    </location>
    <ligand>
        <name>Mo-molybdopterin</name>
        <dbReference type="ChEBI" id="CHEBI:71302"/>
    </ligand>
    <ligandPart>
        <name>Mo</name>
        <dbReference type="ChEBI" id="CHEBI:28685"/>
    </ligandPart>
</feature>
<dbReference type="PIRSF" id="PIRSF000127">
    <property type="entry name" value="Xanthine_DH"/>
    <property type="match status" value="1"/>
</dbReference>
<evidence type="ECO:0000256" key="4">
    <source>
        <dbReference type="ARBA" id="ARBA00011738"/>
    </source>
</evidence>
<feature type="binding site" evidence="19">
    <location>
        <position position="377"/>
    </location>
    <ligand>
        <name>FAD</name>
        <dbReference type="ChEBI" id="CHEBI:57692"/>
    </ligand>
</feature>
<dbReference type="InterPro" id="IPR006058">
    <property type="entry name" value="2Fe2S_fd_BS"/>
</dbReference>
<feature type="binding site" evidence="20">
    <location>
        <position position="152"/>
    </location>
    <ligand>
        <name>[2Fe-2S] cluster</name>
        <dbReference type="ChEBI" id="CHEBI:190135"/>
        <label>2</label>
    </ligand>
</feature>
<keyword evidence="24" id="KW-1185">Reference proteome</keyword>
<feature type="binding site" evidence="20">
    <location>
        <position position="1009"/>
    </location>
    <ligand>
        <name>Mo-molybdopterin</name>
        <dbReference type="ChEBI" id="CHEBI:71302"/>
    </ligand>
    <ligandPart>
        <name>Mo</name>
        <dbReference type="ChEBI" id="CHEBI:28685"/>
    </ligandPart>
</feature>
<dbReference type="Proteomes" id="UP000007266">
    <property type="component" value="Linkage group 1"/>
</dbReference>
<evidence type="ECO:0000256" key="14">
    <source>
        <dbReference type="ARBA" id="ARBA00023140"/>
    </source>
</evidence>
<evidence type="ECO:0000259" key="21">
    <source>
        <dbReference type="PROSITE" id="PS51085"/>
    </source>
</evidence>
<dbReference type="InterPro" id="IPR036884">
    <property type="entry name" value="2Fe-2S-bd_dom_sf"/>
</dbReference>
<keyword evidence="8 20" id="KW-0479">Metal-binding</keyword>
<comment type="similarity">
    <text evidence="3">Belongs to the xanthine dehydrogenase family.</text>
</comment>
<evidence type="ECO:0000256" key="8">
    <source>
        <dbReference type="ARBA" id="ARBA00022723"/>
    </source>
</evidence>
<dbReference type="PANTHER" id="PTHR11908">
    <property type="entry name" value="XANTHINE DEHYDROGENASE"/>
    <property type="match status" value="1"/>
</dbReference>
<dbReference type="STRING" id="7070.D6W6X3"/>
<dbReference type="AlphaFoldDB" id="D6W6X3"/>
<feature type="binding site" evidence="20">
    <location>
        <position position="54"/>
    </location>
    <ligand>
        <name>[2Fe-2S] cluster</name>
        <dbReference type="ChEBI" id="CHEBI:190135"/>
        <label>1</label>
    </ligand>
</feature>
<dbReference type="OMA" id="HWYWPKT"/>
<dbReference type="InterPro" id="IPR016169">
    <property type="entry name" value="FAD-bd_PCMH_sub2"/>
</dbReference>
<keyword evidence="10" id="KW-0560">Oxidoreductase</keyword>
<feature type="active site" description="Proton acceptor" evidence="18">
    <location>
        <position position="1180"/>
    </location>
</feature>
<evidence type="ECO:0000256" key="2">
    <source>
        <dbReference type="ARBA" id="ARBA00004275"/>
    </source>
</evidence>
<sequence>MNLEREIKLCVNGTEHKVDISCLSLDTTLNAFLRSKLNLTGTKRMCLEGGCGACIVAVQRKNHVAKKIITQAINSCLVPLFSCHGWKIVTIEGLAGSQNDHHYLQKVLAEFNGSQCGFCSPGMVMNMFGLLQEKKLTKQEVENSFGGNICRCTGYRPILSAFKSVCDIEDIKPCPKVASRKSAPCYFNLGKTTWIKVFLFDDLLQVLRTFESSTYKLIAGNTSTGVYKCDGGYQVYVDVADVDELTSCKMEKGHLVVGANITLTETMNLFDKISQENGDFSYLKKLEKHVDLIANVPVRNLGTLAGNLMIKHRHNEFPSDIFLIFETVNAVLLLVDTDKNESKICVKDLLKTPMGGKLIKKIILPPLSPKFKYESYKIMPRAQNAHALVNAGFLLELNAQNIVQSARIVFGSINPTFVRATNTEKFLTGKKLFHDEILQSAFEILDKELVPDAVPGEPEPRFRKQLAIALFYKYVLSITPKNLISRQNQTGGVLLERGLSSGSHVYESDKSKYPLTRPMAKREALAQASGQAEYVMDMPDRPKQLFGAFVLAKVRALSTVRKVDTSQAMKLDGVVAFFSSDDIPGRNNFTPKETNSLFFSVEEEIFCSGLVQYYNQPVGLVVATSQELAENAASLVRVTYNAGKAPLLTIQDVVKAKKESLDTEIGPKSRGKDITHVLKGRSELSCQYHYHMETQCCSVVPTEDGLDMYPSSQWLDLSQTSAATTLNIPINKINVAIRRLGGAFGGKISRNALISSAAALAAYKLKRPVKIWLPFETNMDMVGKRYPMLWDYEMGVDGSGTIQYLDLTLYSDYGVGGNEPNLPYVLDAVLGAYRTDFWHVKAYKVSTNNPASCYIRAPGTCEGLAIIESIMEHAAVTLGIDPTDFRLKNMKAEHDLLAQFVKELYKWADIDVRKQQIKRFNEENRWRKKGLAVVPMVYHFHLFGNYEVVVSVYKSDGSVAIAHGGVEMGQGINTKVIQVCAYKLKIPVEKISVKPSNNLIAPNAHMVGGSLTSETVCHGVIKACDILLERMEPVKKQLENASWEEIVQECYNQYVNLSASSMGSPSELKNYAIYGVCSSEIELDVLTGQYIVQRVDLLEDAGTSMNAGIDMGQVEGAFVMGMGYFTSEKIIFSESGELLTNRTWNYKPPGARDVPVDFRIKFPGDTPNGVGVLNSKAIGEPPLCLACSVPLAIRNAVASARKETRNSCDEWYPFSGPSTVEDVFTNCLHDFKQYTL</sequence>
<dbReference type="GO" id="GO:0005506">
    <property type="term" value="F:iron ion binding"/>
    <property type="evidence" value="ECO:0007669"/>
    <property type="project" value="InterPro"/>
</dbReference>
<comment type="catalytic activity">
    <reaction evidence="16">
        <text>indole-3-acetaldehyde + O2 + H2O = (indol-3-yl)acetate + H2O2 + H(+)</text>
        <dbReference type="Rhea" id="RHEA:16277"/>
        <dbReference type="ChEBI" id="CHEBI:15377"/>
        <dbReference type="ChEBI" id="CHEBI:15378"/>
        <dbReference type="ChEBI" id="CHEBI:15379"/>
        <dbReference type="ChEBI" id="CHEBI:16240"/>
        <dbReference type="ChEBI" id="CHEBI:18086"/>
        <dbReference type="ChEBI" id="CHEBI:30854"/>
        <dbReference type="EC" id="1.2.3.7"/>
    </reaction>
</comment>
<evidence type="ECO:0000313" key="23">
    <source>
        <dbReference type="EMBL" id="EFA11446.2"/>
    </source>
</evidence>
<dbReference type="InterPro" id="IPR002346">
    <property type="entry name" value="Mopterin_DH_FAD-bd"/>
</dbReference>
<dbReference type="GO" id="GO:0016491">
    <property type="term" value="F:oxidoreductase activity"/>
    <property type="evidence" value="ECO:0000318"/>
    <property type="project" value="GO_Central"/>
</dbReference>
<dbReference type="InterPro" id="IPR036856">
    <property type="entry name" value="Ald_Oxase/Xan_DH_a/b_sf"/>
</dbReference>
<dbReference type="SUPFAM" id="SSF56176">
    <property type="entry name" value="FAD-binding/transporter-associated domain-like"/>
    <property type="match status" value="1"/>
</dbReference>
<dbReference type="FunFam" id="3.30.465.10:FF:000013">
    <property type="entry name" value="Aldehyde oxidase"/>
    <property type="match status" value="1"/>
</dbReference>
<dbReference type="FunFam" id="3.30.365.10:FF:000008">
    <property type="entry name" value="Aldehyde oxidase1"/>
    <property type="match status" value="1"/>
</dbReference>
<dbReference type="Gene3D" id="3.30.365.10">
    <property type="entry name" value="Aldehyde oxidase/xanthine dehydrogenase, molybdopterin binding domain"/>
    <property type="match status" value="4"/>
</dbReference>
<dbReference type="SUPFAM" id="SSF55447">
    <property type="entry name" value="CO dehydrogenase flavoprotein C-terminal domain-like"/>
    <property type="match status" value="1"/>
</dbReference>
<dbReference type="SUPFAM" id="SSF56003">
    <property type="entry name" value="Molybdenum cofactor-binding domain"/>
    <property type="match status" value="1"/>
</dbReference>
<dbReference type="InterPro" id="IPR005107">
    <property type="entry name" value="CO_DH_flav_C"/>
</dbReference>
<comment type="subcellular location">
    <subcellularLocation>
        <location evidence="2">Peroxisome</location>
    </subcellularLocation>
</comment>
<dbReference type="InterPro" id="IPR000674">
    <property type="entry name" value="Ald_Oxase/Xan_DH_a/b"/>
</dbReference>
<dbReference type="InterPro" id="IPR036010">
    <property type="entry name" value="2Fe-2S_ferredoxin-like_sf"/>
</dbReference>
<dbReference type="SUPFAM" id="SSF47741">
    <property type="entry name" value="CO dehydrogenase ISP C-domain like"/>
    <property type="match status" value="1"/>
</dbReference>
<dbReference type="EMBL" id="KQ971307">
    <property type="protein sequence ID" value="EFA11446.2"/>
    <property type="molecule type" value="Genomic_DNA"/>
</dbReference>
<dbReference type="GO" id="GO:0050302">
    <property type="term" value="F:indole-3-acetaldehyde oxidase activity"/>
    <property type="evidence" value="ECO:0007669"/>
    <property type="project" value="UniProtKB-EC"/>
</dbReference>
<feature type="binding site" evidence="20">
    <location>
        <position position="46"/>
    </location>
    <ligand>
        <name>[2Fe-2S] cluster</name>
        <dbReference type="ChEBI" id="CHEBI:190135"/>
        <label>1</label>
    </ligand>
</feature>
<dbReference type="InterPro" id="IPR008274">
    <property type="entry name" value="AldOxase/xan_DH_MoCoBD1"/>
</dbReference>
<evidence type="ECO:0000256" key="11">
    <source>
        <dbReference type="ARBA" id="ARBA00023004"/>
    </source>
</evidence>
<evidence type="ECO:0000256" key="15">
    <source>
        <dbReference type="ARBA" id="ARBA00034078"/>
    </source>
</evidence>
<evidence type="ECO:0000256" key="18">
    <source>
        <dbReference type="PIRSR" id="PIRSR000127-1"/>
    </source>
</evidence>
<feature type="binding site" evidence="20">
    <location>
        <position position="713"/>
    </location>
    <ligand>
        <name>Mo-molybdopterin</name>
        <dbReference type="ChEBI" id="CHEBI:71302"/>
    </ligand>
    <ligandPart>
        <name>Mo</name>
        <dbReference type="ChEBI" id="CHEBI:28685"/>
    </ligandPart>
</feature>
<evidence type="ECO:0000256" key="16">
    <source>
        <dbReference type="ARBA" id="ARBA00052415"/>
    </source>
</evidence>
<dbReference type="InterPro" id="IPR036318">
    <property type="entry name" value="FAD-bd_PCMH-like_sf"/>
</dbReference>
<reference evidence="23 24" key="1">
    <citation type="journal article" date="2008" name="Nature">
        <title>The genome of the model beetle and pest Tribolium castaneum.</title>
        <authorList>
            <consortium name="Tribolium Genome Sequencing Consortium"/>
            <person name="Richards S."/>
            <person name="Gibbs R.A."/>
            <person name="Weinstock G.M."/>
            <person name="Brown S.J."/>
            <person name="Denell R."/>
            <person name="Beeman R.W."/>
            <person name="Gibbs R."/>
            <person name="Beeman R.W."/>
            <person name="Brown S.J."/>
            <person name="Bucher G."/>
            <person name="Friedrich M."/>
            <person name="Grimmelikhuijzen C.J."/>
            <person name="Klingler M."/>
            <person name="Lorenzen M."/>
            <person name="Richards S."/>
            <person name="Roth S."/>
            <person name="Schroder R."/>
            <person name="Tautz D."/>
            <person name="Zdobnov E.M."/>
            <person name="Muzny D."/>
            <person name="Gibbs R.A."/>
            <person name="Weinstock G.M."/>
            <person name="Attaway T."/>
            <person name="Bell S."/>
            <person name="Buhay C.J."/>
            <person name="Chandrabose M.N."/>
            <person name="Chavez D."/>
            <person name="Clerk-Blankenburg K.P."/>
            <person name="Cree A."/>
            <person name="Dao M."/>
            <person name="Davis C."/>
            <person name="Chacko J."/>
            <person name="Dinh H."/>
            <person name="Dugan-Rocha S."/>
            <person name="Fowler G."/>
            <person name="Garner T.T."/>
            <person name="Garnes J."/>
            <person name="Gnirke A."/>
            <person name="Hawes A."/>
            <person name="Hernandez J."/>
            <person name="Hines S."/>
            <person name="Holder M."/>
            <person name="Hume J."/>
            <person name="Jhangiani S.N."/>
            <person name="Joshi V."/>
            <person name="Khan Z.M."/>
            <person name="Jackson L."/>
            <person name="Kovar C."/>
            <person name="Kowis A."/>
            <person name="Lee S."/>
            <person name="Lewis L.R."/>
            <person name="Margolis J."/>
            <person name="Morgan M."/>
            <person name="Nazareth L.V."/>
            <person name="Nguyen N."/>
            <person name="Okwuonu G."/>
            <person name="Parker D."/>
            <person name="Richards S."/>
            <person name="Ruiz S.J."/>
            <person name="Santibanez J."/>
            <person name="Savard J."/>
            <person name="Scherer S.E."/>
            <person name="Schneider B."/>
            <person name="Sodergren E."/>
            <person name="Tautz D."/>
            <person name="Vattahil S."/>
            <person name="Villasana D."/>
            <person name="White C.S."/>
            <person name="Wright R."/>
            <person name="Park Y."/>
            <person name="Beeman R.W."/>
            <person name="Lord J."/>
            <person name="Oppert B."/>
            <person name="Lorenzen M."/>
            <person name="Brown S."/>
            <person name="Wang L."/>
            <person name="Savard J."/>
            <person name="Tautz D."/>
            <person name="Richards S."/>
            <person name="Weinstock G."/>
            <person name="Gibbs R.A."/>
            <person name="Liu Y."/>
            <person name="Worley K."/>
            <person name="Weinstock G."/>
            <person name="Elsik C.G."/>
            <person name="Reese J.T."/>
            <person name="Elhaik E."/>
            <person name="Landan G."/>
            <person name="Graur D."/>
            <person name="Arensburger P."/>
            <person name="Atkinson P."/>
            <person name="Beeman R.W."/>
            <person name="Beidler J."/>
            <person name="Brown S.J."/>
            <person name="Demuth J.P."/>
            <person name="Drury D.W."/>
            <person name="Du Y.Z."/>
            <person name="Fujiwara H."/>
            <person name="Lorenzen M."/>
            <person name="Maselli V."/>
            <person name="Osanai M."/>
            <person name="Park Y."/>
            <person name="Robertson H.M."/>
            <person name="Tu Z."/>
            <person name="Wang J.J."/>
            <person name="Wang S."/>
            <person name="Richards S."/>
            <person name="Song H."/>
            <person name="Zhang L."/>
            <person name="Sodergren E."/>
            <person name="Werner D."/>
            <person name="Stanke M."/>
            <person name="Morgenstern B."/>
            <person name="Solovyev V."/>
            <person name="Kosarev P."/>
            <person name="Brown G."/>
            <person name="Chen H.C."/>
            <person name="Ermolaeva O."/>
            <person name="Hlavina W."/>
            <person name="Kapustin Y."/>
            <person name="Kiryutin B."/>
            <person name="Kitts P."/>
            <person name="Maglott D."/>
            <person name="Pruitt K."/>
            <person name="Sapojnikov V."/>
            <person name="Souvorov A."/>
            <person name="Mackey A.J."/>
            <person name="Waterhouse R.M."/>
            <person name="Wyder S."/>
            <person name="Zdobnov E.M."/>
            <person name="Zdobnov E.M."/>
            <person name="Wyder S."/>
            <person name="Kriventseva E.V."/>
            <person name="Kadowaki T."/>
            <person name="Bork P."/>
            <person name="Aranda M."/>
            <person name="Bao R."/>
            <person name="Beermann A."/>
            <person name="Berns N."/>
            <person name="Bolognesi R."/>
            <person name="Bonneton F."/>
            <person name="Bopp D."/>
            <person name="Brown S.J."/>
            <person name="Bucher G."/>
            <person name="Butts T."/>
            <person name="Chaumot A."/>
            <person name="Denell R.E."/>
            <person name="Ferrier D.E."/>
            <person name="Friedrich M."/>
            <person name="Gordon C.M."/>
            <person name="Jindra M."/>
            <person name="Klingler M."/>
            <person name="Lan Q."/>
            <person name="Lattorff H.M."/>
            <person name="Laudet V."/>
            <person name="von Levetsow C."/>
            <person name="Liu Z."/>
            <person name="Lutz R."/>
            <person name="Lynch J.A."/>
            <person name="da Fonseca R.N."/>
            <person name="Posnien N."/>
            <person name="Reuter R."/>
            <person name="Roth S."/>
            <person name="Savard J."/>
            <person name="Schinko J.B."/>
            <person name="Schmitt C."/>
            <person name="Schoppmeier M."/>
            <person name="Schroder R."/>
            <person name="Shippy T.D."/>
            <person name="Simonnet F."/>
            <person name="Marques-Souza H."/>
            <person name="Tautz D."/>
            <person name="Tomoyasu Y."/>
            <person name="Trauner J."/>
            <person name="Van der Zee M."/>
            <person name="Vervoort M."/>
            <person name="Wittkopp N."/>
            <person name="Wimmer E.A."/>
            <person name="Yang X."/>
            <person name="Jones A.K."/>
            <person name="Sattelle D.B."/>
            <person name="Ebert P.R."/>
            <person name="Nelson D."/>
            <person name="Scott J.G."/>
            <person name="Beeman R.W."/>
            <person name="Muthukrishnan S."/>
            <person name="Kramer K.J."/>
            <person name="Arakane Y."/>
            <person name="Beeman R.W."/>
            <person name="Zhu Q."/>
            <person name="Hogenkamp D."/>
            <person name="Dixit R."/>
            <person name="Oppert B."/>
            <person name="Jiang H."/>
            <person name="Zou Z."/>
            <person name="Marshall J."/>
            <person name="Elpidina E."/>
            <person name="Vinokurov K."/>
            <person name="Oppert C."/>
            <person name="Zou Z."/>
            <person name="Evans J."/>
            <person name="Lu Z."/>
            <person name="Zhao P."/>
            <person name="Sumathipala N."/>
            <person name="Altincicek B."/>
            <person name="Vilcinskas A."/>
            <person name="Williams M."/>
            <person name="Hultmark D."/>
            <person name="Hetru C."/>
            <person name="Jiang H."/>
            <person name="Grimmelikhuijzen C.J."/>
            <person name="Hauser F."/>
            <person name="Cazzamali G."/>
            <person name="Williamson M."/>
            <person name="Park Y."/>
            <person name="Li B."/>
            <person name="Tanaka Y."/>
            <person name="Predel R."/>
            <person name="Neupert S."/>
            <person name="Schachtner J."/>
            <person name="Verleyen P."/>
            <person name="Raible F."/>
            <person name="Bork P."/>
            <person name="Friedrich M."/>
            <person name="Walden K.K."/>
            <person name="Robertson H.M."/>
            <person name="Angeli S."/>
            <person name="Foret S."/>
            <person name="Bucher G."/>
            <person name="Schuetz S."/>
            <person name="Maleszka R."/>
            <person name="Wimmer E.A."/>
            <person name="Beeman R.W."/>
            <person name="Lorenzen M."/>
            <person name="Tomoyasu Y."/>
            <person name="Miller S.C."/>
            <person name="Grossmann D."/>
            <person name="Bucher G."/>
        </authorList>
    </citation>
    <scope>NUCLEOTIDE SEQUENCE [LARGE SCALE GENOMIC DNA]</scope>
    <source>
        <strain evidence="23 24">Georgia GA2</strain>
    </source>
</reference>
<comment type="cofactor">
    <cofactor evidence="15">
        <name>[2Fe-2S] cluster</name>
        <dbReference type="ChEBI" id="CHEBI:190135"/>
    </cofactor>
</comment>
<feature type="binding site" evidence="20">
    <location>
        <position position="856"/>
    </location>
    <ligand>
        <name>Mo-molybdopterin</name>
        <dbReference type="ChEBI" id="CHEBI:71302"/>
    </ligand>
    <ligandPart>
        <name>Mo</name>
        <dbReference type="ChEBI" id="CHEBI:28685"/>
    </ligandPart>
</feature>
<evidence type="ECO:0000256" key="17">
    <source>
        <dbReference type="ARBA" id="ARBA00072265"/>
    </source>
</evidence>
<evidence type="ECO:0000256" key="20">
    <source>
        <dbReference type="PIRSR" id="PIRSR000127-3"/>
    </source>
</evidence>
<evidence type="ECO:0000256" key="13">
    <source>
        <dbReference type="ARBA" id="ARBA00023027"/>
    </source>
</evidence>
<dbReference type="InterPro" id="IPR046867">
    <property type="entry name" value="AldOxase/xan_DH_MoCoBD2"/>
</dbReference>
<evidence type="ECO:0000313" key="24">
    <source>
        <dbReference type="Proteomes" id="UP000007266"/>
    </source>
</evidence>
<dbReference type="Pfam" id="PF20256">
    <property type="entry name" value="MoCoBD_2"/>
    <property type="match status" value="1"/>
</dbReference>
<dbReference type="Gene3D" id="3.30.465.10">
    <property type="match status" value="1"/>
</dbReference>
<evidence type="ECO:0000256" key="5">
    <source>
        <dbReference type="ARBA" id="ARBA00022505"/>
    </source>
</evidence>
<dbReference type="PROSITE" id="PS51085">
    <property type="entry name" value="2FE2S_FER_2"/>
    <property type="match status" value="1"/>
</dbReference>
<keyword evidence="6" id="KW-0285">Flavoprotein</keyword>
<feature type="domain" description="FAD-binding PCMH-type" evidence="22">
    <location>
        <begin position="187"/>
        <end position="369"/>
    </location>
</feature>
<dbReference type="Pfam" id="PF02738">
    <property type="entry name" value="MoCoBD_1"/>
    <property type="match status" value="1"/>
</dbReference>
<dbReference type="FunFam" id="1.10.150.120:FF:000018">
    <property type="match status" value="1"/>
</dbReference>
<dbReference type="PROSITE" id="PS00197">
    <property type="entry name" value="2FE2S_FER_1"/>
    <property type="match status" value="1"/>
</dbReference>
<dbReference type="FunFam" id="3.30.390.50:FF:000003">
    <property type="entry name" value="Aldehyde oxidase1"/>
    <property type="match status" value="1"/>
</dbReference>
<dbReference type="InterPro" id="IPR001041">
    <property type="entry name" value="2Fe-2S_ferredoxin-type"/>
</dbReference>
<evidence type="ECO:0000256" key="19">
    <source>
        <dbReference type="PIRSR" id="PIRSR000127-2"/>
    </source>
</evidence>
<keyword evidence="7 20" id="KW-0001">2Fe-2S</keyword>
<feature type="binding site" evidence="20">
    <location>
        <position position="119"/>
    </location>
    <ligand>
        <name>[2Fe-2S] cluster</name>
        <dbReference type="ChEBI" id="CHEBI:190135"/>
        <label>2</label>
    </ligand>
</feature>
<dbReference type="InterPro" id="IPR016166">
    <property type="entry name" value="FAD-bd_PCMH"/>
</dbReference>
<dbReference type="Gene3D" id="3.10.20.30">
    <property type="match status" value="1"/>
</dbReference>